<protein>
    <submittedName>
        <fullName evidence="1">Uncharacterized protein DKFZp779L1853</fullName>
    </submittedName>
</protein>
<sequence length="131" mass="13689">MATASAFSVREPRAQPNPAGGNSWVPFPYFRSLGCAVVTSEPGCVLTSDKCLSLGHERGLGSAVQFQGGFWLITFSWVFAESGGNLCPPETRDQGRSYGRGDAARAVASSASSVRVRSRLAPGPPGAQGLE</sequence>
<gene>
    <name evidence="1" type="primary">DKFZp779L1853</name>
</gene>
<dbReference type="AlphaFoldDB" id="Q68D70"/>
<name>Q68D70_HUMAN</name>
<proteinExistence type="evidence at transcript level"/>
<organism evidence="1">
    <name type="scientific">Homo sapiens</name>
    <name type="common">Human</name>
    <dbReference type="NCBI Taxonomy" id="9606"/>
    <lineage>
        <taxon>Eukaryota</taxon>
        <taxon>Metazoa</taxon>
        <taxon>Chordata</taxon>
        <taxon>Craniata</taxon>
        <taxon>Vertebrata</taxon>
        <taxon>Euteleostomi</taxon>
        <taxon>Mammalia</taxon>
        <taxon>Eutheria</taxon>
        <taxon>Euarchontoglires</taxon>
        <taxon>Primates</taxon>
        <taxon>Haplorrhini</taxon>
        <taxon>Catarrhini</taxon>
        <taxon>Hominidae</taxon>
        <taxon>Homo</taxon>
    </lineage>
</organism>
<reference evidence="1" key="1">
    <citation type="submission" date="2004-08" db="EMBL/GenBank/DDBJ databases">
        <authorList>
            <consortium name="The German cDNA Consortium"/>
            <person name="Koehrer K."/>
            <person name="Beyer A."/>
            <person name="Mewes H.W."/>
            <person name="Weil B."/>
            <person name="Amid C."/>
            <person name="Osanger A."/>
            <person name="Fobo G."/>
            <person name="Han M."/>
            <person name="Wiemann S."/>
        </authorList>
    </citation>
    <scope>NUCLEOTIDE SEQUENCE</scope>
    <source>
        <tissue evidence="1">Liver</tissue>
    </source>
</reference>
<dbReference type="EMBL" id="CR749551">
    <property type="protein sequence ID" value="CAH18350.1"/>
    <property type="molecule type" value="mRNA"/>
</dbReference>
<accession>Q68D70</accession>
<evidence type="ECO:0000313" key="1">
    <source>
        <dbReference type="EMBL" id="CAH18350.1"/>
    </source>
</evidence>